<organism evidence="1 2">
    <name type="scientific">Aquimarina mytili</name>
    <dbReference type="NCBI Taxonomy" id="874423"/>
    <lineage>
        <taxon>Bacteria</taxon>
        <taxon>Pseudomonadati</taxon>
        <taxon>Bacteroidota</taxon>
        <taxon>Flavobacteriia</taxon>
        <taxon>Flavobacteriales</taxon>
        <taxon>Flavobacteriaceae</taxon>
        <taxon>Aquimarina</taxon>
    </lineage>
</organism>
<reference evidence="1" key="1">
    <citation type="submission" date="2021-01" db="EMBL/GenBank/DDBJ databases">
        <authorList>
            <person name="Zhong Y.L."/>
        </authorList>
    </citation>
    <scope>NUCLEOTIDE SEQUENCE</scope>
    <source>
        <strain evidence="1">KCTC 23302</strain>
    </source>
</reference>
<sequence length="304" mass="34155">MANMNGNDSTMLNPEKNICDILKVIKNEEKTADSSHTAYKTKRDSKEIARGYKICCLDKAEESYDVYQDLMSCIVLKNYKKTEIIQKNVDDYCKKDDELEKLINESSKLINELRVKINEANDAACAMANCIKNCIPEPKNGGERKGAKGLRDIKEVYKLLSDITTKTSTLASKGQNAFNSTVNVAGIQTFINTCGLKSFAANLIDSMKAFKDFITENIKTTEKDVATFRDELNVVVEELAEVTCALYMEGTKEKGLYATRKFICEGECKDGLLDLSCDCEENDNCDDDDHYDSKNMKQQTVDKD</sequence>
<name>A0A936ZR31_9FLAO</name>
<dbReference type="RefSeq" id="WP_201919233.1">
    <property type="nucleotide sequence ID" value="NZ_BAABAX010000005.1"/>
</dbReference>
<dbReference type="Proteomes" id="UP000651057">
    <property type="component" value="Unassembled WGS sequence"/>
</dbReference>
<gene>
    <name evidence="1" type="ORF">JJQ60_10015</name>
</gene>
<evidence type="ECO:0000313" key="2">
    <source>
        <dbReference type="Proteomes" id="UP000651057"/>
    </source>
</evidence>
<evidence type="ECO:0000313" key="1">
    <source>
        <dbReference type="EMBL" id="MBL0683852.1"/>
    </source>
</evidence>
<proteinExistence type="predicted"/>
<dbReference type="EMBL" id="JAERQJ010000003">
    <property type="protein sequence ID" value="MBL0683852.1"/>
    <property type="molecule type" value="Genomic_DNA"/>
</dbReference>
<keyword evidence="2" id="KW-1185">Reference proteome</keyword>
<dbReference type="AlphaFoldDB" id="A0A936ZR31"/>
<accession>A0A936ZR31</accession>
<protein>
    <submittedName>
        <fullName evidence="1">Uncharacterized protein</fullName>
    </submittedName>
</protein>
<comment type="caution">
    <text evidence="1">The sequence shown here is derived from an EMBL/GenBank/DDBJ whole genome shotgun (WGS) entry which is preliminary data.</text>
</comment>